<dbReference type="InterPro" id="IPR020781">
    <property type="entry name" value="ATPase_OSCP/d_CS"/>
</dbReference>
<evidence type="ECO:0000313" key="9">
    <source>
        <dbReference type="EMBL" id="SDC03846.1"/>
    </source>
</evidence>
<dbReference type="Gene3D" id="1.10.520.20">
    <property type="entry name" value="N-terminal domain of the delta subunit of the F1F0-ATP synthase"/>
    <property type="match status" value="1"/>
</dbReference>
<comment type="subcellular location">
    <subcellularLocation>
        <location evidence="8">Cell membrane</location>
        <topology evidence="8">Peripheral membrane protein</topology>
    </subcellularLocation>
    <subcellularLocation>
        <location evidence="1">Membrane</location>
    </subcellularLocation>
</comment>
<keyword evidence="4 8" id="KW-0406">Ion transport</keyword>
<evidence type="ECO:0000256" key="8">
    <source>
        <dbReference type="HAMAP-Rule" id="MF_01416"/>
    </source>
</evidence>
<comment type="function">
    <text evidence="8">F(1)F(0) ATP synthase produces ATP from ADP in the presence of a proton or sodium gradient. F-type ATPases consist of two structural domains, F(1) containing the extramembraneous catalytic core and F(0) containing the membrane proton channel, linked together by a central stalk and a peripheral stalk. During catalysis, ATP synthesis in the catalytic domain of F(1) is coupled via a rotary mechanism of the central stalk subunits to proton translocation.</text>
</comment>
<evidence type="ECO:0000256" key="2">
    <source>
        <dbReference type="ARBA" id="ARBA00022448"/>
    </source>
</evidence>
<gene>
    <name evidence="8" type="primary">atpH</name>
    <name evidence="9" type="ORF">SAMN05421663_101223</name>
</gene>
<dbReference type="GO" id="GO:0045259">
    <property type="term" value="C:proton-transporting ATP synthase complex"/>
    <property type="evidence" value="ECO:0007669"/>
    <property type="project" value="UniProtKB-KW"/>
</dbReference>
<dbReference type="NCBIfam" id="NF004403">
    <property type="entry name" value="PRK05758.2-4"/>
    <property type="match status" value="1"/>
</dbReference>
<name>A0A1G6IDN6_9BACI</name>
<accession>A0A1G6IDN6</accession>
<keyword evidence="8" id="KW-1003">Cell membrane</keyword>
<dbReference type="AlphaFoldDB" id="A0A1G6IDN6"/>
<evidence type="ECO:0000256" key="5">
    <source>
        <dbReference type="ARBA" id="ARBA00023136"/>
    </source>
</evidence>
<reference evidence="10" key="1">
    <citation type="submission" date="2016-10" db="EMBL/GenBank/DDBJ databases">
        <authorList>
            <person name="Varghese N."/>
            <person name="Submissions S."/>
        </authorList>
    </citation>
    <scope>NUCLEOTIDE SEQUENCE [LARGE SCALE GENOMIC DNA]</scope>
    <source>
        <strain evidence="10">DSM 21620</strain>
    </source>
</reference>
<dbReference type="STRING" id="361279.SAMN05421663_101223"/>
<dbReference type="RefSeq" id="WP_093725137.1">
    <property type="nucleotide sequence ID" value="NZ_FMZB01000001.1"/>
</dbReference>
<keyword evidence="2 8" id="KW-0813">Transport</keyword>
<dbReference type="Pfam" id="PF00213">
    <property type="entry name" value="OSCP"/>
    <property type="match status" value="1"/>
</dbReference>
<keyword evidence="10" id="KW-1185">Reference proteome</keyword>
<dbReference type="OrthoDB" id="9802471at2"/>
<comment type="function">
    <text evidence="8">This protein is part of the stalk that links CF(0) to CF(1). It either transmits conformational changes from CF(0) to CF(1) or is implicated in proton conduction.</text>
</comment>
<evidence type="ECO:0000256" key="4">
    <source>
        <dbReference type="ARBA" id="ARBA00023065"/>
    </source>
</evidence>
<dbReference type="SUPFAM" id="SSF47928">
    <property type="entry name" value="N-terminal domain of the delta subunit of the F1F0-ATP synthase"/>
    <property type="match status" value="1"/>
</dbReference>
<dbReference type="InterPro" id="IPR026015">
    <property type="entry name" value="ATP_synth_OSCP/delta_N_sf"/>
</dbReference>
<organism evidence="9 10">
    <name type="scientific">Terribacillus halophilus</name>
    <dbReference type="NCBI Taxonomy" id="361279"/>
    <lineage>
        <taxon>Bacteria</taxon>
        <taxon>Bacillati</taxon>
        <taxon>Bacillota</taxon>
        <taxon>Bacilli</taxon>
        <taxon>Bacillales</taxon>
        <taxon>Bacillaceae</taxon>
        <taxon>Terribacillus</taxon>
    </lineage>
</organism>
<dbReference type="Proteomes" id="UP000198666">
    <property type="component" value="Unassembled WGS sequence"/>
</dbReference>
<keyword evidence="3 8" id="KW-0375">Hydrogen ion transport</keyword>
<evidence type="ECO:0000256" key="1">
    <source>
        <dbReference type="ARBA" id="ARBA00004370"/>
    </source>
</evidence>
<comment type="similarity">
    <text evidence="8">Belongs to the ATPase delta chain family.</text>
</comment>
<evidence type="ECO:0000256" key="3">
    <source>
        <dbReference type="ARBA" id="ARBA00022781"/>
    </source>
</evidence>
<dbReference type="HAMAP" id="MF_01416">
    <property type="entry name" value="ATP_synth_delta_bact"/>
    <property type="match status" value="1"/>
</dbReference>
<keyword evidence="5 8" id="KW-0472">Membrane</keyword>
<protein>
    <recommendedName>
        <fullName evidence="8">ATP synthase subunit delta</fullName>
    </recommendedName>
    <alternativeName>
        <fullName evidence="8">ATP synthase F(1) sector subunit delta</fullName>
    </alternativeName>
    <alternativeName>
        <fullName evidence="8">F-type ATPase subunit delta</fullName>
        <shortName evidence="8">F-ATPase subunit delta</shortName>
    </alternativeName>
</protein>
<dbReference type="PROSITE" id="PS00389">
    <property type="entry name" value="ATPASE_DELTA"/>
    <property type="match status" value="1"/>
</dbReference>
<keyword evidence="6 8" id="KW-0139">CF(1)</keyword>
<dbReference type="GO" id="GO:0046933">
    <property type="term" value="F:proton-transporting ATP synthase activity, rotational mechanism"/>
    <property type="evidence" value="ECO:0007669"/>
    <property type="project" value="UniProtKB-UniRule"/>
</dbReference>
<keyword evidence="7 8" id="KW-0066">ATP synthesis</keyword>
<dbReference type="GO" id="GO:0005886">
    <property type="term" value="C:plasma membrane"/>
    <property type="evidence" value="ECO:0007669"/>
    <property type="project" value="UniProtKB-SubCell"/>
</dbReference>
<dbReference type="EMBL" id="FMZB01000001">
    <property type="protein sequence ID" value="SDC03846.1"/>
    <property type="molecule type" value="Genomic_DNA"/>
</dbReference>
<evidence type="ECO:0000256" key="6">
    <source>
        <dbReference type="ARBA" id="ARBA00023196"/>
    </source>
</evidence>
<dbReference type="PRINTS" id="PR00125">
    <property type="entry name" value="ATPASEDELTA"/>
</dbReference>
<evidence type="ECO:0000313" key="10">
    <source>
        <dbReference type="Proteomes" id="UP000198666"/>
    </source>
</evidence>
<sequence length="181" mass="20066">MRDVTIVKRYAEALFEVAENRDIVEIVKAELHTAKQVAQNDAAFLRYLSEPKISLDKKKALIETSFAAGSIEIRNTLKLLLDAGRISSIPQVADVFQTLYDEKQGTAQATVYSVRALSEAEKKTVAATFAKKLDKKAVSIDNKIDPTLLGGLKVRIGNTIYDSSIKNQLTRIERNLVNVSK</sequence>
<dbReference type="PANTHER" id="PTHR11910">
    <property type="entry name" value="ATP SYNTHASE DELTA CHAIN"/>
    <property type="match status" value="1"/>
</dbReference>
<dbReference type="InterPro" id="IPR000711">
    <property type="entry name" value="ATPase_OSCP/dsu"/>
</dbReference>
<evidence type="ECO:0000256" key="7">
    <source>
        <dbReference type="ARBA" id="ARBA00023310"/>
    </source>
</evidence>
<proteinExistence type="inferred from homology"/>
<dbReference type="NCBIfam" id="TIGR01145">
    <property type="entry name" value="ATP_synt_delta"/>
    <property type="match status" value="1"/>
</dbReference>